<name>A0A427A5B2_ENSVE</name>
<accession>A0A427A5B2</accession>
<dbReference type="EMBL" id="AMZH03003710">
    <property type="protein sequence ID" value="RRT71432.1"/>
    <property type="molecule type" value="Genomic_DNA"/>
</dbReference>
<protein>
    <submittedName>
        <fullName evidence="1">Uncharacterized protein</fullName>
    </submittedName>
</protein>
<proteinExistence type="predicted"/>
<gene>
    <name evidence="1" type="ORF">B296_00004715</name>
</gene>
<organism evidence="1 2">
    <name type="scientific">Ensete ventricosum</name>
    <name type="common">Abyssinian banana</name>
    <name type="synonym">Musa ensete</name>
    <dbReference type="NCBI Taxonomy" id="4639"/>
    <lineage>
        <taxon>Eukaryota</taxon>
        <taxon>Viridiplantae</taxon>
        <taxon>Streptophyta</taxon>
        <taxon>Embryophyta</taxon>
        <taxon>Tracheophyta</taxon>
        <taxon>Spermatophyta</taxon>
        <taxon>Magnoliopsida</taxon>
        <taxon>Liliopsida</taxon>
        <taxon>Zingiberales</taxon>
        <taxon>Musaceae</taxon>
        <taxon>Ensete</taxon>
    </lineage>
</organism>
<sequence length="111" mass="12504">MFDDSQRHALLTSHFPILLCHPTDSRAPTSFEFERLQQSMQRQEEAVNDRNHRHERSISVLMAADELPPGKSCKESLEMMNGISGTECAIKKPHVSQSCTPPPPSTWLGCE</sequence>
<comment type="caution">
    <text evidence="1">The sequence shown here is derived from an EMBL/GenBank/DDBJ whole genome shotgun (WGS) entry which is preliminary data.</text>
</comment>
<dbReference type="Proteomes" id="UP000287651">
    <property type="component" value="Unassembled WGS sequence"/>
</dbReference>
<reference evidence="1 2" key="1">
    <citation type="journal article" date="2014" name="Agronomy (Basel)">
        <title>A Draft Genome Sequence for Ensete ventricosum, the Drought-Tolerant Tree Against Hunger.</title>
        <authorList>
            <person name="Harrison J."/>
            <person name="Moore K.A."/>
            <person name="Paszkiewicz K."/>
            <person name="Jones T."/>
            <person name="Grant M."/>
            <person name="Ambacheew D."/>
            <person name="Muzemil S."/>
            <person name="Studholme D.J."/>
        </authorList>
    </citation>
    <scope>NUCLEOTIDE SEQUENCE [LARGE SCALE GENOMIC DNA]</scope>
</reference>
<dbReference type="AlphaFoldDB" id="A0A427A5B2"/>
<evidence type="ECO:0000313" key="2">
    <source>
        <dbReference type="Proteomes" id="UP000287651"/>
    </source>
</evidence>
<evidence type="ECO:0000313" key="1">
    <source>
        <dbReference type="EMBL" id="RRT71432.1"/>
    </source>
</evidence>